<dbReference type="PANTHER" id="PTHR23159">
    <property type="entry name" value="CENTROSOMAL PROTEIN 2"/>
    <property type="match status" value="1"/>
</dbReference>
<feature type="transmembrane region" description="Helical" evidence="3">
    <location>
        <begin position="621"/>
        <end position="639"/>
    </location>
</feature>
<dbReference type="PANTHER" id="PTHR23159:SF60">
    <property type="entry name" value="SPINDLE ASSEMBLY ABNORMAL PROTEIN 4"/>
    <property type="match status" value="1"/>
</dbReference>
<feature type="compositionally biased region" description="Basic and acidic residues" evidence="2">
    <location>
        <begin position="258"/>
        <end position="273"/>
    </location>
</feature>
<keyword evidence="5" id="KW-1185">Reference proteome</keyword>
<gene>
    <name evidence="4" type="ORF">CERZMDRAFT_94748</name>
</gene>
<keyword evidence="3" id="KW-0812">Transmembrane</keyword>
<name>A0A6A6FPI6_9PEZI</name>
<accession>A0A6A6FPI6</accession>
<organism evidence="4 5">
    <name type="scientific">Cercospora zeae-maydis SCOH1-5</name>
    <dbReference type="NCBI Taxonomy" id="717836"/>
    <lineage>
        <taxon>Eukaryota</taxon>
        <taxon>Fungi</taxon>
        <taxon>Dikarya</taxon>
        <taxon>Ascomycota</taxon>
        <taxon>Pezizomycotina</taxon>
        <taxon>Dothideomycetes</taxon>
        <taxon>Dothideomycetidae</taxon>
        <taxon>Mycosphaerellales</taxon>
        <taxon>Mycosphaerellaceae</taxon>
        <taxon>Cercospora</taxon>
    </lineage>
</organism>
<evidence type="ECO:0000313" key="5">
    <source>
        <dbReference type="Proteomes" id="UP000799539"/>
    </source>
</evidence>
<feature type="compositionally biased region" description="Pro residues" evidence="2">
    <location>
        <begin position="68"/>
        <end position="84"/>
    </location>
</feature>
<feature type="compositionally biased region" description="Basic and acidic residues" evidence="2">
    <location>
        <begin position="213"/>
        <end position="249"/>
    </location>
</feature>
<protein>
    <submittedName>
        <fullName evidence="4">Uncharacterized protein</fullName>
    </submittedName>
</protein>
<keyword evidence="3" id="KW-1133">Transmembrane helix</keyword>
<keyword evidence="1" id="KW-0175">Coiled coil</keyword>
<evidence type="ECO:0000313" key="4">
    <source>
        <dbReference type="EMBL" id="KAF2215331.1"/>
    </source>
</evidence>
<feature type="compositionally biased region" description="Low complexity" evidence="2">
    <location>
        <begin position="85"/>
        <end position="96"/>
    </location>
</feature>
<dbReference type="EMBL" id="ML992666">
    <property type="protein sequence ID" value="KAF2215331.1"/>
    <property type="molecule type" value="Genomic_DNA"/>
</dbReference>
<feature type="region of interest" description="Disordered" evidence="2">
    <location>
        <begin position="1"/>
        <end position="96"/>
    </location>
</feature>
<feature type="region of interest" description="Disordered" evidence="2">
    <location>
        <begin position="564"/>
        <end position="591"/>
    </location>
</feature>
<feature type="coiled-coil region" evidence="1">
    <location>
        <begin position="422"/>
        <end position="495"/>
    </location>
</feature>
<feature type="region of interest" description="Disordered" evidence="2">
    <location>
        <begin position="204"/>
        <end position="273"/>
    </location>
</feature>
<evidence type="ECO:0000256" key="3">
    <source>
        <dbReference type="SAM" id="Phobius"/>
    </source>
</evidence>
<feature type="compositionally biased region" description="Polar residues" evidence="2">
    <location>
        <begin position="41"/>
        <end position="59"/>
    </location>
</feature>
<evidence type="ECO:0000256" key="2">
    <source>
        <dbReference type="SAM" id="MobiDB-lite"/>
    </source>
</evidence>
<sequence length="688" mass="77012">MPPKPTKAQLAAAGFGGNTTAADRRRRQERQANLAALSSRGGESSQPGEKSLPGQQQRQQAEKAGPSSLPPSQPAPTTPAPAPTSAPVSPADPAPAFAYPRKAQTQIIPEMRPGQSTFHIIPSFLHSFIDLIPTLVQTWLPADTMSAEGEIGERLRQANLKIGELQEAVADLYDKCAEKDQQLEEVGRENDALTRKNADLNRLNSTLASNNKDAAEAASRSEAELSKEKEAHSKTAAELAESKQKEAELRQVSSNLRQDFKTEREEKNTIRGERDELEADYKLAQRDLDALQKQLDEHDDAAKARAFLEVIHEEVEEQFAQEGKDLTPDNFAAHFRRVSEQAALNHGVSADSSNPQPQDDADPKRRGTGDRVTSVAQELDAVQQQFDSDDESNAANGTDDLHIPKRRPFSTSDDISTSAYTITEQKQKIQDLIRENEKMRAEQAKEVEQLRNQIAKLEEEIDRSEKRDSQYQAELARQQAHIEEREQHYQDLLNDNNAHVSKLESTIYEVRKYDRLKARVNERAALREAQVDNSSETEEEKLEKAEVDKIQPWQVSPTFEWTEMGLSKPTTSDADTQTVEPEPATPATATSSVVCSPTQVVRYTEKVRDATLFEAFNRSPFWLQILLALTILLLLTFGLRGWHQENMWRAANGPALHQIRYGQAQRAIMGNFWSILENFVGYDSHLLG</sequence>
<dbReference type="Proteomes" id="UP000799539">
    <property type="component" value="Unassembled WGS sequence"/>
</dbReference>
<proteinExistence type="predicted"/>
<keyword evidence="3" id="KW-0472">Membrane</keyword>
<evidence type="ECO:0000256" key="1">
    <source>
        <dbReference type="SAM" id="Coils"/>
    </source>
</evidence>
<dbReference type="AlphaFoldDB" id="A0A6A6FPI6"/>
<feature type="compositionally biased region" description="Polar residues" evidence="2">
    <location>
        <begin position="568"/>
        <end position="579"/>
    </location>
</feature>
<dbReference type="OrthoDB" id="3646417at2759"/>
<reference evidence="4" key="1">
    <citation type="journal article" date="2020" name="Stud. Mycol.">
        <title>101 Dothideomycetes genomes: a test case for predicting lifestyles and emergence of pathogens.</title>
        <authorList>
            <person name="Haridas S."/>
            <person name="Albert R."/>
            <person name="Binder M."/>
            <person name="Bloem J."/>
            <person name="Labutti K."/>
            <person name="Salamov A."/>
            <person name="Andreopoulos B."/>
            <person name="Baker S."/>
            <person name="Barry K."/>
            <person name="Bills G."/>
            <person name="Bluhm B."/>
            <person name="Cannon C."/>
            <person name="Castanera R."/>
            <person name="Culley D."/>
            <person name="Daum C."/>
            <person name="Ezra D."/>
            <person name="Gonzalez J."/>
            <person name="Henrissat B."/>
            <person name="Kuo A."/>
            <person name="Liang C."/>
            <person name="Lipzen A."/>
            <person name="Lutzoni F."/>
            <person name="Magnuson J."/>
            <person name="Mondo S."/>
            <person name="Nolan M."/>
            <person name="Ohm R."/>
            <person name="Pangilinan J."/>
            <person name="Park H.-J."/>
            <person name="Ramirez L."/>
            <person name="Alfaro M."/>
            <person name="Sun H."/>
            <person name="Tritt A."/>
            <person name="Yoshinaga Y."/>
            <person name="Zwiers L.-H."/>
            <person name="Turgeon B."/>
            <person name="Goodwin S."/>
            <person name="Spatafora J."/>
            <person name="Crous P."/>
            <person name="Grigoriev I."/>
        </authorList>
    </citation>
    <scope>NUCLEOTIDE SEQUENCE</scope>
    <source>
        <strain evidence="4">SCOH1-5</strain>
    </source>
</reference>
<feature type="region of interest" description="Disordered" evidence="2">
    <location>
        <begin position="317"/>
        <end position="413"/>
    </location>
</feature>